<proteinExistence type="predicted"/>
<reference evidence="2 3" key="1">
    <citation type="submission" date="2023-06" db="EMBL/GenBank/DDBJ databases">
        <title>Paenibacillus polygonum sp. nov., an endophytic bacterium, isolated from Polygonum lapathifolium L. in Nanji Wetland National Nature Reserve, South of Poyang Lake, Jiangxi Province, China.</title>
        <authorList>
            <person name="Yu Z."/>
        </authorList>
    </citation>
    <scope>NUCLEOTIDE SEQUENCE [LARGE SCALE GENOMIC DNA]</scope>
    <source>
        <strain evidence="2 3">C31</strain>
    </source>
</reference>
<dbReference type="RefSeq" id="WP_285743679.1">
    <property type="nucleotide sequence ID" value="NZ_CP127162.1"/>
</dbReference>
<keyword evidence="1" id="KW-0812">Transmembrane</keyword>
<keyword evidence="1" id="KW-1133">Transmembrane helix</keyword>
<keyword evidence="1" id="KW-0472">Membrane</keyword>
<sequence length="294" mass="32429">MKKLGFKKWIISAVMLLILAGTIYIIYSTWGNTDRQQPLTQITPPHQVTENYEVDLNASTEKGIMFRGTHGEEVELPLQITKADLSIDDGTQSEPFQILTPTAVSYKIPPEMKDELQAVLVYRSDMASGYLLLAPIGWEASAIVGANGSYGVTLTDPSNKEQTLRYSDTAGSCQGCAITKIGTYFPDQAKWADEKGFTVYEPLSFTEWNQSAAAAEDEGTATYTTSASEGYYTTGIASYEKDAVDEGYQFRQLEFTLSTETTRGDLEDVVIDFFDAHHGPLTVANVIEEQKSTE</sequence>
<evidence type="ECO:0000313" key="2">
    <source>
        <dbReference type="EMBL" id="WIV18370.1"/>
    </source>
</evidence>
<evidence type="ECO:0000313" key="3">
    <source>
        <dbReference type="Proteomes" id="UP001236415"/>
    </source>
</evidence>
<dbReference type="Proteomes" id="UP001236415">
    <property type="component" value="Chromosome"/>
</dbReference>
<dbReference type="Pfam" id="PF16142">
    <property type="entry name" value="DUF4850"/>
    <property type="match status" value="1"/>
</dbReference>
<accession>A0ABY8X577</accession>
<dbReference type="InterPro" id="IPR032322">
    <property type="entry name" value="DUF4850"/>
</dbReference>
<protein>
    <submittedName>
        <fullName evidence="2">DUF4850 domain-containing protein</fullName>
    </submittedName>
</protein>
<evidence type="ECO:0000256" key="1">
    <source>
        <dbReference type="SAM" id="Phobius"/>
    </source>
</evidence>
<feature type="transmembrane region" description="Helical" evidence="1">
    <location>
        <begin position="9"/>
        <end position="30"/>
    </location>
</feature>
<gene>
    <name evidence="2" type="ORF">QPK24_18535</name>
</gene>
<organism evidence="2 3">
    <name type="scientific">Paenibacillus polygoni</name>
    <dbReference type="NCBI Taxonomy" id="3050112"/>
    <lineage>
        <taxon>Bacteria</taxon>
        <taxon>Bacillati</taxon>
        <taxon>Bacillota</taxon>
        <taxon>Bacilli</taxon>
        <taxon>Bacillales</taxon>
        <taxon>Paenibacillaceae</taxon>
        <taxon>Paenibacillus</taxon>
    </lineage>
</organism>
<name>A0ABY8X577_9BACL</name>
<keyword evidence="3" id="KW-1185">Reference proteome</keyword>
<dbReference type="EMBL" id="CP127162">
    <property type="protein sequence ID" value="WIV18370.1"/>
    <property type="molecule type" value="Genomic_DNA"/>
</dbReference>